<accession>A0ACB7TFM8</accession>
<dbReference type="EMBL" id="CM023481">
    <property type="protein sequence ID" value="KAH6944182.1"/>
    <property type="molecule type" value="Genomic_DNA"/>
</dbReference>
<name>A0ACB7TFM8_HYAAI</name>
<evidence type="ECO:0000313" key="2">
    <source>
        <dbReference type="Proteomes" id="UP000821845"/>
    </source>
</evidence>
<organism evidence="1 2">
    <name type="scientific">Hyalomma asiaticum</name>
    <name type="common">Tick</name>
    <dbReference type="NCBI Taxonomy" id="266040"/>
    <lineage>
        <taxon>Eukaryota</taxon>
        <taxon>Metazoa</taxon>
        <taxon>Ecdysozoa</taxon>
        <taxon>Arthropoda</taxon>
        <taxon>Chelicerata</taxon>
        <taxon>Arachnida</taxon>
        <taxon>Acari</taxon>
        <taxon>Parasitiformes</taxon>
        <taxon>Ixodida</taxon>
        <taxon>Ixodoidea</taxon>
        <taxon>Ixodidae</taxon>
        <taxon>Hyalomminae</taxon>
        <taxon>Hyalomma</taxon>
    </lineage>
</organism>
<dbReference type="Proteomes" id="UP000821845">
    <property type="component" value="Chromosome 1"/>
</dbReference>
<proteinExistence type="predicted"/>
<comment type="caution">
    <text evidence="1">The sequence shown here is derived from an EMBL/GenBank/DDBJ whole genome shotgun (WGS) entry which is preliminary data.</text>
</comment>
<gene>
    <name evidence="1" type="ORF">HPB50_002249</name>
</gene>
<sequence>MAHALGSSWRGRSLRRVGSQRPIKFLGRAAAGECRANRRDQNEWTTKGFAETGPVRAARPCASLYTASNLVVRCGQIKGDLDRGCYSERSGHEAI</sequence>
<reference evidence="1" key="1">
    <citation type="submission" date="2020-05" db="EMBL/GenBank/DDBJ databases">
        <title>Large-scale comparative analyses of tick genomes elucidate their genetic diversity and vector capacities.</title>
        <authorList>
            <person name="Jia N."/>
            <person name="Wang J."/>
            <person name="Shi W."/>
            <person name="Du L."/>
            <person name="Sun Y."/>
            <person name="Zhan W."/>
            <person name="Jiang J."/>
            <person name="Wang Q."/>
            <person name="Zhang B."/>
            <person name="Ji P."/>
            <person name="Sakyi L.B."/>
            <person name="Cui X."/>
            <person name="Yuan T."/>
            <person name="Jiang B."/>
            <person name="Yang W."/>
            <person name="Lam T.T.-Y."/>
            <person name="Chang Q."/>
            <person name="Ding S."/>
            <person name="Wang X."/>
            <person name="Zhu J."/>
            <person name="Ruan X."/>
            <person name="Zhao L."/>
            <person name="Wei J."/>
            <person name="Que T."/>
            <person name="Du C."/>
            <person name="Cheng J."/>
            <person name="Dai P."/>
            <person name="Han X."/>
            <person name="Huang E."/>
            <person name="Gao Y."/>
            <person name="Liu J."/>
            <person name="Shao H."/>
            <person name="Ye R."/>
            <person name="Li L."/>
            <person name="Wei W."/>
            <person name="Wang X."/>
            <person name="Wang C."/>
            <person name="Yang T."/>
            <person name="Huo Q."/>
            <person name="Li W."/>
            <person name="Guo W."/>
            <person name="Chen H."/>
            <person name="Zhou L."/>
            <person name="Ni X."/>
            <person name="Tian J."/>
            <person name="Zhou Y."/>
            <person name="Sheng Y."/>
            <person name="Liu T."/>
            <person name="Pan Y."/>
            <person name="Xia L."/>
            <person name="Li J."/>
            <person name="Zhao F."/>
            <person name="Cao W."/>
        </authorList>
    </citation>
    <scope>NUCLEOTIDE SEQUENCE</scope>
    <source>
        <strain evidence="1">Hyas-2018</strain>
    </source>
</reference>
<evidence type="ECO:0000313" key="1">
    <source>
        <dbReference type="EMBL" id="KAH6944182.1"/>
    </source>
</evidence>
<protein>
    <submittedName>
        <fullName evidence="1">Uncharacterized protein</fullName>
    </submittedName>
</protein>
<keyword evidence="2" id="KW-1185">Reference proteome</keyword>